<feature type="compositionally biased region" description="Acidic residues" evidence="1">
    <location>
        <begin position="220"/>
        <end position="231"/>
    </location>
</feature>
<dbReference type="AlphaFoldDB" id="A0AB35S9G7"/>
<protein>
    <submittedName>
        <fullName evidence="2">Uncharacterized protein</fullName>
    </submittedName>
</protein>
<evidence type="ECO:0000313" key="3">
    <source>
        <dbReference type="Proteomes" id="UP001277803"/>
    </source>
</evidence>
<organism evidence="2 3">
    <name type="scientific">Bifidobacterium longum</name>
    <dbReference type="NCBI Taxonomy" id="216816"/>
    <lineage>
        <taxon>Bacteria</taxon>
        <taxon>Bacillati</taxon>
        <taxon>Actinomycetota</taxon>
        <taxon>Actinomycetes</taxon>
        <taxon>Bifidobacteriales</taxon>
        <taxon>Bifidobacteriaceae</taxon>
        <taxon>Bifidobacterium</taxon>
    </lineage>
</organism>
<gene>
    <name evidence="2" type="ORF">RS890_05610</name>
</gene>
<reference evidence="2" key="1">
    <citation type="submission" date="2023-10" db="EMBL/GenBank/DDBJ databases">
        <title>Rapid discrimination of Bifidobacterium longum Subspecies based on MALDI-TOF MS and Machine Learning.</title>
        <authorList>
            <person name="Chen J."/>
        </authorList>
    </citation>
    <scope>NUCLEOTIDE SEQUENCE</scope>
    <source>
        <strain evidence="2">YGMCC0039</strain>
    </source>
</reference>
<accession>A0AB35S9G7</accession>
<dbReference type="RefSeq" id="WP_144169532.1">
    <property type="nucleotide sequence ID" value="NZ_CACRSV010000004.1"/>
</dbReference>
<evidence type="ECO:0000313" key="2">
    <source>
        <dbReference type="EMBL" id="MDW3126575.1"/>
    </source>
</evidence>
<comment type="caution">
    <text evidence="2">The sequence shown here is derived from an EMBL/GenBank/DDBJ whole genome shotgun (WGS) entry which is preliminary data.</text>
</comment>
<evidence type="ECO:0000256" key="1">
    <source>
        <dbReference type="SAM" id="MobiDB-lite"/>
    </source>
</evidence>
<dbReference type="Proteomes" id="UP001277803">
    <property type="component" value="Unassembled WGS sequence"/>
</dbReference>
<dbReference type="EMBL" id="JAWLRA010000019">
    <property type="protein sequence ID" value="MDW3126575.1"/>
    <property type="molecule type" value="Genomic_DNA"/>
</dbReference>
<feature type="compositionally biased region" description="Basic and acidic residues" evidence="1">
    <location>
        <begin position="202"/>
        <end position="211"/>
    </location>
</feature>
<feature type="region of interest" description="Disordered" evidence="1">
    <location>
        <begin position="199"/>
        <end position="232"/>
    </location>
</feature>
<proteinExistence type="predicted"/>
<sequence>MGMPIRLDERRYVEELKCLVADFRMWQDPLVPLPDGFEDDLVWRSYRVFGQTSPADIIALAVRTRDEDLVAQGEGFISDSVSMIDDEDVFGWLFRMIWGKELQLRQQIADADVEDLDAIFDFLTSACRLAAHVLLGWGEGDTSSAYIARLFLIEQYDEALNCILPYSNVSLNTNETELVASDLRDRAIAAAMRRGETAAMETKLHKAEDGPHYSSGEDSTASDDGEGLDVADDGRPFPQSDVLYLFDADHTIEAYRYFLDHAEADADGELDDGSPWRRPDFVQDKLLTLAGAGIVEPLVSTALEQGDGDRLEAALNLLAIYRGIVCDDGILALPIIAARTLQDSDGLRPDADLDQRMRYLESSRDLRSSMAAMLLARIPDPSWSRKLAVDLLNADMESYARHVRELAES</sequence>
<name>A0AB35S9G7_BIFLN</name>